<comment type="caution">
    <text evidence="3">The sequence shown here is derived from an EMBL/GenBank/DDBJ whole genome shotgun (WGS) entry which is preliminary data.</text>
</comment>
<dbReference type="EMBL" id="WBOF01000005">
    <property type="protein sequence ID" value="MQS17533.1"/>
    <property type="molecule type" value="Genomic_DNA"/>
</dbReference>
<dbReference type="RefSeq" id="WP_153470631.1">
    <property type="nucleotide sequence ID" value="NZ_WBOF01000005.1"/>
</dbReference>
<protein>
    <recommendedName>
        <fullName evidence="5">Secreted protein/lipoprotein</fullName>
    </recommendedName>
</protein>
<feature type="compositionally biased region" description="Low complexity" evidence="1">
    <location>
        <begin position="31"/>
        <end position="51"/>
    </location>
</feature>
<feature type="region of interest" description="Disordered" evidence="1">
    <location>
        <begin position="26"/>
        <end position="51"/>
    </location>
</feature>
<keyword evidence="4" id="KW-1185">Reference proteome</keyword>
<evidence type="ECO:0000256" key="1">
    <source>
        <dbReference type="SAM" id="MobiDB-lite"/>
    </source>
</evidence>
<dbReference type="OrthoDB" id="3853982at2"/>
<accession>A0A6N7L644</accession>
<name>A0A6N7L644_9ACTN</name>
<evidence type="ECO:0008006" key="5">
    <source>
        <dbReference type="Google" id="ProtNLM"/>
    </source>
</evidence>
<reference evidence="3 4" key="1">
    <citation type="submission" date="2019-09" db="EMBL/GenBank/DDBJ databases">
        <title>Genome Sequences of Streptomyces kaniharaensis ATCC 21070.</title>
        <authorList>
            <person name="Zhu W."/>
            <person name="De Crecy-Lagard V."/>
            <person name="Richards N.G."/>
        </authorList>
    </citation>
    <scope>NUCLEOTIDE SEQUENCE [LARGE SCALE GENOMIC DNA]</scope>
    <source>
        <strain evidence="3 4">SF-557</strain>
    </source>
</reference>
<proteinExistence type="predicted"/>
<dbReference type="Proteomes" id="UP000450000">
    <property type="component" value="Unassembled WGS sequence"/>
</dbReference>
<feature type="signal peptide" evidence="2">
    <location>
        <begin position="1"/>
        <end position="20"/>
    </location>
</feature>
<evidence type="ECO:0000313" key="3">
    <source>
        <dbReference type="EMBL" id="MQS17533.1"/>
    </source>
</evidence>
<evidence type="ECO:0000313" key="4">
    <source>
        <dbReference type="Proteomes" id="UP000450000"/>
    </source>
</evidence>
<keyword evidence="2" id="KW-0732">Signal</keyword>
<gene>
    <name evidence="3" type="ORF">F7Q99_36445</name>
</gene>
<organism evidence="3 4">
    <name type="scientific">Streptomyces kaniharaensis</name>
    <dbReference type="NCBI Taxonomy" id="212423"/>
    <lineage>
        <taxon>Bacteria</taxon>
        <taxon>Bacillati</taxon>
        <taxon>Actinomycetota</taxon>
        <taxon>Actinomycetes</taxon>
        <taxon>Kitasatosporales</taxon>
        <taxon>Streptomycetaceae</taxon>
        <taxon>Streptomyces</taxon>
    </lineage>
</organism>
<feature type="chain" id="PRO_5038689786" description="Secreted protein/lipoprotein" evidence="2">
    <location>
        <begin position="21"/>
        <end position="189"/>
    </location>
</feature>
<evidence type="ECO:0000256" key="2">
    <source>
        <dbReference type="SAM" id="SignalP"/>
    </source>
</evidence>
<sequence length="189" mass="20147">MLRRKALVCTVLVASSVLLTACSSSPHKEATASPTTATASPSATATPTADPTADAKAAALVAYRGMWGTIVKAYTAGSLNGVDDLETYSRDKALSSIKVAVAYYEKNNLVVKGQPQLSPEVQAVDLASMPARVTIRDCVDTSNFLPVDKTTGKPSETDGKFRHITNSVAQRVDGRWLIGEWTIDRQQTC</sequence>
<dbReference type="PROSITE" id="PS51257">
    <property type="entry name" value="PROKAR_LIPOPROTEIN"/>
    <property type="match status" value="1"/>
</dbReference>
<dbReference type="AlphaFoldDB" id="A0A6N7L644"/>